<dbReference type="InterPro" id="IPR014876">
    <property type="entry name" value="DEK_C"/>
</dbReference>
<organism evidence="9 10">
    <name type="scientific">Populus deltoides</name>
    <name type="common">Eastern poplar</name>
    <name type="synonym">Eastern cottonwood</name>
    <dbReference type="NCBI Taxonomy" id="3696"/>
    <lineage>
        <taxon>Eukaryota</taxon>
        <taxon>Viridiplantae</taxon>
        <taxon>Streptophyta</taxon>
        <taxon>Embryophyta</taxon>
        <taxon>Tracheophyta</taxon>
        <taxon>Spermatophyta</taxon>
        <taxon>Magnoliopsida</taxon>
        <taxon>eudicotyledons</taxon>
        <taxon>Gunneridae</taxon>
        <taxon>Pentapetalae</taxon>
        <taxon>rosids</taxon>
        <taxon>fabids</taxon>
        <taxon>Malpighiales</taxon>
        <taxon>Salicaceae</taxon>
        <taxon>Saliceae</taxon>
        <taxon>Populus</taxon>
    </lineage>
</organism>
<evidence type="ECO:0000256" key="7">
    <source>
        <dbReference type="SAM" id="MobiDB-lite"/>
    </source>
</evidence>
<feature type="region of interest" description="Disordered" evidence="7">
    <location>
        <begin position="371"/>
        <end position="579"/>
    </location>
</feature>
<evidence type="ECO:0000313" key="10">
    <source>
        <dbReference type="Proteomes" id="UP000807159"/>
    </source>
</evidence>
<gene>
    <name evidence="9" type="ORF">H0E87_020764</name>
</gene>
<evidence type="ECO:0000256" key="4">
    <source>
        <dbReference type="ARBA" id="ARBA00023125"/>
    </source>
</evidence>
<dbReference type="InterPro" id="IPR044198">
    <property type="entry name" value="DEK"/>
</dbReference>
<evidence type="ECO:0000256" key="5">
    <source>
        <dbReference type="ARBA" id="ARBA00023163"/>
    </source>
</evidence>
<feature type="region of interest" description="Disordered" evidence="7">
    <location>
        <begin position="70"/>
        <end position="240"/>
    </location>
</feature>
<dbReference type="PANTHER" id="PTHR13468">
    <property type="entry name" value="DEK PROTEIN"/>
    <property type="match status" value="1"/>
</dbReference>
<dbReference type="GO" id="GO:0042393">
    <property type="term" value="F:histone binding"/>
    <property type="evidence" value="ECO:0007669"/>
    <property type="project" value="TreeGrafter"/>
</dbReference>
<feature type="compositionally biased region" description="Basic and acidic residues" evidence="7">
    <location>
        <begin position="538"/>
        <end position="577"/>
    </location>
</feature>
<accession>A0A8T2XQ24</accession>
<evidence type="ECO:0000256" key="2">
    <source>
        <dbReference type="ARBA" id="ARBA00022853"/>
    </source>
</evidence>
<keyword evidence="10" id="KW-1185">Reference proteome</keyword>
<dbReference type="EMBL" id="JACEGQ020000011">
    <property type="protein sequence ID" value="KAH8494127.1"/>
    <property type="molecule type" value="Genomic_DNA"/>
</dbReference>
<feature type="compositionally biased region" description="Basic residues" evidence="7">
    <location>
        <begin position="373"/>
        <end position="382"/>
    </location>
</feature>
<feature type="compositionally biased region" description="Basic and acidic residues" evidence="7">
    <location>
        <begin position="87"/>
        <end position="162"/>
    </location>
</feature>
<comment type="subcellular location">
    <subcellularLocation>
        <location evidence="1">Nucleus</location>
        <location evidence="1">Nucleolus</location>
    </subcellularLocation>
</comment>
<evidence type="ECO:0000259" key="8">
    <source>
        <dbReference type="PROSITE" id="PS51998"/>
    </source>
</evidence>
<dbReference type="Pfam" id="PF08766">
    <property type="entry name" value="DEK_C"/>
    <property type="match status" value="1"/>
</dbReference>
<keyword evidence="3" id="KW-0805">Transcription regulation</keyword>
<feature type="compositionally biased region" description="Basic and acidic residues" evidence="7">
    <location>
        <begin position="401"/>
        <end position="415"/>
    </location>
</feature>
<keyword evidence="6" id="KW-0539">Nucleus</keyword>
<dbReference type="Gene3D" id="1.10.10.60">
    <property type="entry name" value="Homeodomain-like"/>
    <property type="match status" value="1"/>
</dbReference>
<dbReference type="Proteomes" id="UP000807159">
    <property type="component" value="Chromosome 11"/>
</dbReference>
<evidence type="ECO:0000313" key="9">
    <source>
        <dbReference type="EMBL" id="KAH8494127.1"/>
    </source>
</evidence>
<dbReference type="GO" id="GO:0005730">
    <property type="term" value="C:nucleolus"/>
    <property type="evidence" value="ECO:0007669"/>
    <property type="project" value="UniProtKB-SubCell"/>
</dbReference>
<keyword evidence="2" id="KW-0156">Chromatin regulator</keyword>
<dbReference type="SUPFAM" id="SSF109715">
    <property type="entry name" value="DEK C-terminal domain"/>
    <property type="match status" value="1"/>
</dbReference>
<name>A0A8T2XQ24_POPDE</name>
<keyword evidence="4" id="KW-0238">DNA-binding</keyword>
<dbReference type="AlphaFoldDB" id="A0A8T2XQ24"/>
<keyword evidence="5" id="KW-0804">Transcription</keyword>
<feature type="compositionally biased region" description="Basic residues" evidence="7">
    <location>
        <begin position="478"/>
        <end position="498"/>
    </location>
</feature>
<sequence length="649" mass="74041">MEFAYFLKIVPCFDFPYVHSDLCAFLGFLHLVLVNRDLLIQYDFPPECSLFLSTLNKWAREEKGTKVPEVTANGTSAPAKENSNDVMTEKTEENDGIKEMEEDKNDSEKVEIARMDEDPKVTEERESKDKEDGLEEGRIEAMEEEIKPKVDEEMEGKEKEAKEEVEEKVDVSKEKEEAEEKDGGSKEKEEKLEEVDGERSKQRGKRKSDGRKAEMKKVIEEKKEPEPRTPTFDRPQRERKSVERLVATVDKDAVKEFQIEKGRGIPLKDIPNEQWVMEMIPENVFSTVAFKLSRRKADDTFKLLHTILFGRRGKALQIKSDISRFSGFVWHQNEGKEKSEVKEKFEKCNKEKLLEFCDVLDIPITKVTAKKEKVSKKRKRVAKSSTSGSTPSKRSAKSRRKAADNSKRRDEKSTSDTEDESEEEKAEEDEEEEEQEQENVEEQNENGALEKSDAEISEHSESEEKNESVEESEENSGKCKKRSATSLRKKAPYGKAKTRISVSHKSSPSVKRTPKKSSSKHILSDEDSDASPKVSPMKKTEKVSKEKHLPSKKSTSKENTGKQVGKGKEKAKVKENKLMPSDDELRDAICEILKEVDFDTATFTDILKLLARRFDTDLTTRKSSIKLVIQAELTKLADEGDDEDGEGEA</sequence>
<evidence type="ECO:0000256" key="1">
    <source>
        <dbReference type="ARBA" id="ARBA00004604"/>
    </source>
</evidence>
<dbReference type="PANTHER" id="PTHR13468:SF22">
    <property type="entry name" value="DEK DOMAIN-CONTAINING CHROMATIN-ASSOCIATED PROTEIN 3"/>
    <property type="match status" value="1"/>
</dbReference>
<feature type="compositionally biased region" description="Basic and acidic residues" evidence="7">
    <location>
        <begin position="448"/>
        <end position="468"/>
    </location>
</feature>
<feature type="compositionally biased region" description="Acidic residues" evidence="7">
    <location>
        <begin position="416"/>
        <end position="444"/>
    </location>
</feature>
<comment type="caution">
    <text evidence="9">The sequence shown here is derived from an EMBL/GenBank/DDBJ whole genome shotgun (WGS) entry which is preliminary data.</text>
</comment>
<dbReference type="GO" id="GO:0006325">
    <property type="term" value="P:chromatin organization"/>
    <property type="evidence" value="ECO:0007669"/>
    <property type="project" value="UniProtKB-KW"/>
</dbReference>
<feature type="compositionally biased region" description="Low complexity" evidence="7">
    <location>
        <begin position="383"/>
        <end position="393"/>
    </location>
</feature>
<reference evidence="9" key="1">
    <citation type="journal article" date="2021" name="J. Hered.">
        <title>Genome Assembly of Salicaceae Populus deltoides (Eastern Cottonwood) I-69 Based on Nanopore Sequencing and Hi-C Technologies.</title>
        <authorList>
            <person name="Bai S."/>
            <person name="Wu H."/>
            <person name="Zhang J."/>
            <person name="Pan Z."/>
            <person name="Zhao W."/>
            <person name="Li Z."/>
            <person name="Tong C."/>
        </authorList>
    </citation>
    <scope>NUCLEOTIDE SEQUENCE</scope>
    <source>
        <tissue evidence="9">Leaf</tissue>
    </source>
</reference>
<feature type="compositionally biased region" description="Basic and acidic residues" evidence="7">
    <location>
        <begin position="168"/>
        <end position="191"/>
    </location>
</feature>
<evidence type="ECO:0000256" key="6">
    <source>
        <dbReference type="ARBA" id="ARBA00023242"/>
    </source>
</evidence>
<dbReference type="GO" id="GO:0003677">
    <property type="term" value="F:DNA binding"/>
    <property type="evidence" value="ECO:0007669"/>
    <property type="project" value="UniProtKB-KW"/>
</dbReference>
<dbReference type="FunFam" id="1.10.10.60:FF:000220">
    <property type="entry name" value="DEK domain-containing chromatin associated protein"/>
    <property type="match status" value="1"/>
</dbReference>
<feature type="compositionally biased region" description="Polar residues" evidence="7">
    <location>
        <begin position="500"/>
        <end position="510"/>
    </location>
</feature>
<evidence type="ECO:0000256" key="3">
    <source>
        <dbReference type="ARBA" id="ARBA00023015"/>
    </source>
</evidence>
<dbReference type="GO" id="GO:2000779">
    <property type="term" value="P:regulation of double-strand break repair"/>
    <property type="evidence" value="ECO:0007669"/>
    <property type="project" value="TreeGrafter"/>
</dbReference>
<feature type="compositionally biased region" description="Basic and acidic residues" evidence="7">
    <location>
        <begin position="210"/>
        <end position="227"/>
    </location>
</feature>
<dbReference type="PROSITE" id="PS51998">
    <property type="entry name" value="DEK_C"/>
    <property type="match status" value="1"/>
</dbReference>
<proteinExistence type="predicted"/>
<feature type="domain" description="DEK-C" evidence="8">
    <location>
        <begin position="579"/>
        <end position="634"/>
    </location>
</feature>
<protein>
    <recommendedName>
        <fullName evidence="8">DEK-C domain-containing protein</fullName>
    </recommendedName>
</protein>